<dbReference type="Proteomes" id="UP000248079">
    <property type="component" value="Unassembled WGS sequence"/>
</dbReference>
<feature type="domain" description="Thioredoxin" evidence="2">
    <location>
        <begin position="52"/>
        <end position="213"/>
    </location>
</feature>
<dbReference type="EMBL" id="QFLI01000002">
    <property type="protein sequence ID" value="PXY02441.1"/>
    <property type="molecule type" value="Genomic_DNA"/>
</dbReference>
<name>A0A2V4A1I3_9BACT</name>
<evidence type="ECO:0000313" key="3">
    <source>
        <dbReference type="EMBL" id="PXY02441.1"/>
    </source>
</evidence>
<keyword evidence="1" id="KW-0812">Transmembrane</keyword>
<comment type="caution">
    <text evidence="3">The sequence shown here is derived from an EMBL/GenBank/DDBJ whole genome shotgun (WGS) entry which is preliminary data.</text>
</comment>
<dbReference type="SUPFAM" id="SSF52833">
    <property type="entry name" value="Thioredoxin-like"/>
    <property type="match status" value="1"/>
</dbReference>
<keyword evidence="4" id="KW-1185">Reference proteome</keyword>
<evidence type="ECO:0000259" key="2">
    <source>
        <dbReference type="PROSITE" id="PS51352"/>
    </source>
</evidence>
<reference evidence="3 4" key="1">
    <citation type="submission" date="2018-05" db="EMBL/GenBank/DDBJ databases">
        <title>Marinifilum breve JC075T sp. nov., a marine bacterium isolated from Yongle Blue Hole in the South China Sea.</title>
        <authorList>
            <person name="Fu T."/>
        </authorList>
    </citation>
    <scope>NUCLEOTIDE SEQUENCE [LARGE SCALE GENOMIC DNA]</scope>
    <source>
        <strain evidence="3 4">JC075</strain>
    </source>
</reference>
<dbReference type="GO" id="GO:0016491">
    <property type="term" value="F:oxidoreductase activity"/>
    <property type="evidence" value="ECO:0007669"/>
    <property type="project" value="InterPro"/>
</dbReference>
<dbReference type="InterPro" id="IPR050553">
    <property type="entry name" value="Thioredoxin_ResA/DsbE_sf"/>
</dbReference>
<sequence length="214" mass="24873">MKKGLMKKLNMLLKIRLFFLVVGFILGGIIVSIPWYFAWKSEVRQANATFFENLLDEPEEILLEKRVNDLHVLSENEWNWKFKDMKGDDYLLRDYSGKVIFLNFWSTWCSPCLAEFPSLVSLNKQFEGNEKVEFLFLTDESSAKVNRLLKRRPDMKGLKYFRYESELKPNLFGGDGIPNTIIINKKGEVVVEHLGAALWDGEEVIGLLNKLITE</sequence>
<dbReference type="CDD" id="cd02966">
    <property type="entry name" value="TlpA_like_family"/>
    <property type="match status" value="1"/>
</dbReference>
<protein>
    <recommendedName>
        <fullName evidence="2">Thioredoxin domain-containing protein</fullName>
    </recommendedName>
</protein>
<accession>A0A2V4A1I3</accession>
<evidence type="ECO:0000256" key="1">
    <source>
        <dbReference type="SAM" id="Phobius"/>
    </source>
</evidence>
<dbReference type="AlphaFoldDB" id="A0A2V4A1I3"/>
<evidence type="ECO:0000313" key="4">
    <source>
        <dbReference type="Proteomes" id="UP000248079"/>
    </source>
</evidence>
<dbReference type="Pfam" id="PF08534">
    <property type="entry name" value="Redoxin"/>
    <property type="match status" value="1"/>
</dbReference>
<dbReference type="Gene3D" id="3.40.30.10">
    <property type="entry name" value="Glutaredoxin"/>
    <property type="match status" value="1"/>
</dbReference>
<dbReference type="InterPro" id="IPR036249">
    <property type="entry name" value="Thioredoxin-like_sf"/>
</dbReference>
<dbReference type="PANTHER" id="PTHR42852:SF13">
    <property type="entry name" value="PROTEIN DIPZ"/>
    <property type="match status" value="1"/>
</dbReference>
<dbReference type="PANTHER" id="PTHR42852">
    <property type="entry name" value="THIOL:DISULFIDE INTERCHANGE PROTEIN DSBE"/>
    <property type="match status" value="1"/>
</dbReference>
<keyword evidence="1" id="KW-0472">Membrane</keyword>
<dbReference type="InterPro" id="IPR013740">
    <property type="entry name" value="Redoxin"/>
</dbReference>
<dbReference type="InterPro" id="IPR013766">
    <property type="entry name" value="Thioredoxin_domain"/>
</dbReference>
<gene>
    <name evidence="3" type="ORF">DF185_07265</name>
</gene>
<organism evidence="3 4">
    <name type="scientific">Marinifilum breve</name>
    <dbReference type="NCBI Taxonomy" id="2184082"/>
    <lineage>
        <taxon>Bacteria</taxon>
        <taxon>Pseudomonadati</taxon>
        <taxon>Bacteroidota</taxon>
        <taxon>Bacteroidia</taxon>
        <taxon>Marinilabiliales</taxon>
        <taxon>Marinifilaceae</taxon>
    </lineage>
</organism>
<feature type="transmembrane region" description="Helical" evidence="1">
    <location>
        <begin position="12"/>
        <end position="37"/>
    </location>
</feature>
<proteinExistence type="predicted"/>
<keyword evidence="1" id="KW-1133">Transmembrane helix</keyword>
<dbReference type="PROSITE" id="PS51352">
    <property type="entry name" value="THIOREDOXIN_2"/>
    <property type="match status" value="1"/>
</dbReference>